<proteinExistence type="predicted"/>
<keyword evidence="1" id="KW-0472">Membrane</keyword>
<reference evidence="3 4" key="1">
    <citation type="submission" date="2022-10" db="EMBL/GenBank/DDBJ databases">
        <title>The complete genomes of actinobacterial strains from the NBC collection.</title>
        <authorList>
            <person name="Joergensen T.S."/>
            <person name="Alvarez Arevalo M."/>
            <person name="Sterndorff E.B."/>
            <person name="Faurdal D."/>
            <person name="Vuksanovic O."/>
            <person name="Mourched A.-S."/>
            <person name="Charusanti P."/>
            <person name="Shaw S."/>
            <person name="Blin K."/>
            <person name="Weber T."/>
        </authorList>
    </citation>
    <scope>NUCLEOTIDE SEQUENCE [LARGE SCALE GENOMIC DNA]</scope>
    <source>
        <strain evidence="3 4">NBC 01769</strain>
    </source>
</reference>
<protein>
    <recommendedName>
        <fullName evidence="5">ABC-2 type transport system permease protein</fullName>
    </recommendedName>
</protein>
<organism evidence="3 4">
    <name type="scientific">Streptomyces brevispora</name>
    <dbReference type="NCBI Taxonomy" id="887462"/>
    <lineage>
        <taxon>Bacteria</taxon>
        <taxon>Bacillati</taxon>
        <taxon>Actinomycetota</taxon>
        <taxon>Actinomycetes</taxon>
        <taxon>Kitasatosporales</taxon>
        <taxon>Streptomycetaceae</taxon>
        <taxon>Streptomyces</taxon>
    </lineage>
</organism>
<accession>A0ABZ1GCH6</accession>
<dbReference type="EMBL" id="CP109114">
    <property type="protein sequence ID" value="WSC11477.1"/>
    <property type="molecule type" value="Genomic_DNA"/>
</dbReference>
<feature type="transmembrane region" description="Helical" evidence="1">
    <location>
        <begin position="37"/>
        <end position="56"/>
    </location>
</feature>
<gene>
    <name evidence="2" type="ORF">OIE64_00295</name>
    <name evidence="3" type="ORF">OIE64_35745</name>
</gene>
<evidence type="ECO:0000256" key="1">
    <source>
        <dbReference type="SAM" id="Phobius"/>
    </source>
</evidence>
<keyword evidence="1" id="KW-1133">Transmembrane helix</keyword>
<dbReference type="EMBL" id="CP109114">
    <property type="protein sequence ID" value="WSC17634.1"/>
    <property type="molecule type" value="Genomic_DNA"/>
</dbReference>
<evidence type="ECO:0000313" key="4">
    <source>
        <dbReference type="Proteomes" id="UP001330827"/>
    </source>
</evidence>
<evidence type="ECO:0000313" key="2">
    <source>
        <dbReference type="EMBL" id="WSC11477.1"/>
    </source>
</evidence>
<keyword evidence="4" id="KW-1185">Reference proteome</keyword>
<evidence type="ECO:0000313" key="3">
    <source>
        <dbReference type="EMBL" id="WSC17634.1"/>
    </source>
</evidence>
<dbReference type="RefSeq" id="WP_145768023.1">
    <property type="nucleotide sequence ID" value="NZ_CP109114.1"/>
</dbReference>
<name>A0ABZ1GCH6_9ACTN</name>
<dbReference type="Proteomes" id="UP001330827">
    <property type="component" value="Chromosome"/>
</dbReference>
<keyword evidence="1" id="KW-0812">Transmembrane</keyword>
<evidence type="ECO:0008006" key="5">
    <source>
        <dbReference type="Google" id="ProtNLM"/>
    </source>
</evidence>
<sequence length="61" mass="6313">MGGVGTLPAPGLEQAGLHQAVQHQPEQLAGGALLTEVLYLSLPLLLLWAAATATVVSRRAR</sequence>